<keyword evidence="1" id="KW-1133">Transmembrane helix</keyword>
<reference evidence="3 4" key="1">
    <citation type="submission" date="2017-02" db="EMBL/GenBank/DDBJ databases">
        <title>Genomes of Trichoderma spp. with biocontrol activity.</title>
        <authorList>
            <person name="Gardiner D."/>
            <person name="Kazan K."/>
            <person name="Vos C."/>
            <person name="Harvey P."/>
        </authorList>
    </citation>
    <scope>NUCLEOTIDE SEQUENCE [LARGE SCALE GENOMIC DNA]</scope>
    <source>
        <strain evidence="3 4">A5MH</strain>
    </source>
</reference>
<dbReference type="EMBL" id="MTYH01000098">
    <property type="protein sequence ID" value="PNP38956.1"/>
    <property type="molecule type" value="Genomic_DNA"/>
</dbReference>
<accession>A0A2K0T0A2</accession>
<evidence type="ECO:0000256" key="2">
    <source>
        <dbReference type="SAM" id="SignalP"/>
    </source>
</evidence>
<gene>
    <name evidence="3" type="ORF">TGAMA5MH_09182</name>
</gene>
<dbReference type="OrthoDB" id="5215637at2759"/>
<dbReference type="Proteomes" id="UP000236546">
    <property type="component" value="Unassembled WGS sequence"/>
</dbReference>
<evidence type="ECO:0000313" key="4">
    <source>
        <dbReference type="Proteomes" id="UP000236546"/>
    </source>
</evidence>
<feature type="chain" id="PRO_5014453987" evidence="2">
    <location>
        <begin position="24"/>
        <end position="246"/>
    </location>
</feature>
<feature type="signal peptide" evidence="2">
    <location>
        <begin position="1"/>
        <end position="23"/>
    </location>
</feature>
<dbReference type="AlphaFoldDB" id="A0A2K0T0A2"/>
<feature type="transmembrane region" description="Helical" evidence="1">
    <location>
        <begin position="158"/>
        <end position="182"/>
    </location>
</feature>
<organism evidence="3 4">
    <name type="scientific">Trichoderma gamsii</name>
    <dbReference type="NCBI Taxonomy" id="398673"/>
    <lineage>
        <taxon>Eukaryota</taxon>
        <taxon>Fungi</taxon>
        <taxon>Dikarya</taxon>
        <taxon>Ascomycota</taxon>
        <taxon>Pezizomycotina</taxon>
        <taxon>Sordariomycetes</taxon>
        <taxon>Hypocreomycetidae</taxon>
        <taxon>Hypocreales</taxon>
        <taxon>Hypocreaceae</taxon>
        <taxon>Trichoderma</taxon>
    </lineage>
</organism>
<comment type="caution">
    <text evidence="3">The sequence shown here is derived from an EMBL/GenBank/DDBJ whole genome shotgun (WGS) entry which is preliminary data.</text>
</comment>
<sequence length="246" mass="26208">MSSYLITIVTAAISLAAISGASQCYLPDGHLAGDYGFNFEPCNGKNTTWQQCCFPGDICTRNGLCMYFGDTVDNTYSMRAGCVNANWSGCPQICLSFYPNSEMPVKRCATGKYCCYANDHSDCCYDGSAQYHLSDNSRAKTGADTSGEVGGKKNRATIGVAVGGALGGLALIGGAVGVWLYLRKKRNKREKESAAQNEISGLPETKQVLEMGADSVTGQKCTAEADMKNHPTVVEMDSTVVYELGA</sequence>
<keyword evidence="2" id="KW-0732">Signal</keyword>
<keyword evidence="1" id="KW-0472">Membrane</keyword>
<protein>
    <submittedName>
        <fullName evidence="3">Uncharacterized protein</fullName>
    </submittedName>
</protein>
<proteinExistence type="predicted"/>
<name>A0A2K0T0A2_9HYPO</name>
<evidence type="ECO:0000256" key="1">
    <source>
        <dbReference type="SAM" id="Phobius"/>
    </source>
</evidence>
<evidence type="ECO:0000313" key="3">
    <source>
        <dbReference type="EMBL" id="PNP38956.1"/>
    </source>
</evidence>
<keyword evidence="1" id="KW-0812">Transmembrane</keyword>